<feature type="domain" description="ABC transporter" evidence="14">
    <location>
        <begin position="617"/>
        <end position="954"/>
    </location>
</feature>
<dbReference type="GO" id="GO:0005737">
    <property type="term" value="C:cytoplasm"/>
    <property type="evidence" value="ECO:0007669"/>
    <property type="project" value="UniProtKB-SubCell"/>
</dbReference>
<comment type="subcellular location">
    <subcellularLocation>
        <location evidence="1">Cytoplasm</location>
    </subcellularLocation>
</comment>
<keyword evidence="8" id="KW-0863">Zinc-finger</keyword>
<evidence type="ECO:0000256" key="3">
    <source>
        <dbReference type="ARBA" id="ARBA00022723"/>
    </source>
</evidence>
<keyword evidence="11" id="KW-0267">Excision nuclease</keyword>
<accession>J9H034</accession>
<dbReference type="NCBIfam" id="TIGR00630">
    <property type="entry name" value="uvra"/>
    <property type="match status" value="1"/>
</dbReference>
<dbReference type="SUPFAM" id="SSF52540">
    <property type="entry name" value="P-loop containing nucleoside triphosphate hydrolases"/>
    <property type="match status" value="2"/>
</dbReference>
<evidence type="ECO:0000256" key="12">
    <source>
        <dbReference type="ARBA" id="ARBA00023125"/>
    </source>
</evidence>
<dbReference type="AlphaFoldDB" id="J9H034"/>
<dbReference type="GO" id="GO:0009380">
    <property type="term" value="C:excinuclease repair complex"/>
    <property type="evidence" value="ECO:0007669"/>
    <property type="project" value="InterPro"/>
</dbReference>
<gene>
    <name evidence="15" type="ORF">EVA_02926</name>
</gene>
<evidence type="ECO:0000256" key="9">
    <source>
        <dbReference type="ARBA" id="ARBA00022833"/>
    </source>
</evidence>
<evidence type="ECO:0000256" key="8">
    <source>
        <dbReference type="ARBA" id="ARBA00022771"/>
    </source>
</evidence>
<dbReference type="Pfam" id="PF17760">
    <property type="entry name" value="UvrA_inter"/>
    <property type="match status" value="1"/>
</dbReference>
<dbReference type="Gene3D" id="3.40.50.300">
    <property type="entry name" value="P-loop containing nucleotide triphosphate hydrolases"/>
    <property type="match status" value="2"/>
</dbReference>
<protein>
    <submittedName>
        <fullName evidence="15">Excinuclease ABC subunit A</fullName>
    </submittedName>
</protein>
<evidence type="ECO:0000259" key="14">
    <source>
        <dbReference type="PROSITE" id="PS50893"/>
    </source>
</evidence>
<dbReference type="GO" id="GO:0005524">
    <property type="term" value="F:ATP binding"/>
    <property type="evidence" value="ECO:0007669"/>
    <property type="project" value="UniProtKB-KW"/>
</dbReference>
<dbReference type="InterPro" id="IPR027417">
    <property type="entry name" value="P-loop_NTPase"/>
</dbReference>
<keyword evidence="13" id="KW-0234">DNA repair</keyword>
<dbReference type="InterPro" id="IPR041552">
    <property type="entry name" value="UvrA_DNA-bd"/>
</dbReference>
<keyword evidence="6" id="KW-0227">DNA damage</keyword>
<dbReference type="NCBIfam" id="NF001503">
    <property type="entry name" value="PRK00349.1"/>
    <property type="match status" value="1"/>
</dbReference>
<dbReference type="CDD" id="cd03271">
    <property type="entry name" value="ABC_UvrA_II"/>
    <property type="match status" value="1"/>
</dbReference>
<dbReference type="GO" id="GO:0004518">
    <property type="term" value="F:nuclease activity"/>
    <property type="evidence" value="ECO:0007669"/>
    <property type="project" value="UniProtKB-KW"/>
</dbReference>
<dbReference type="InterPro" id="IPR041102">
    <property type="entry name" value="UvrA_inter"/>
</dbReference>
<keyword evidence="5" id="KW-0547">Nucleotide-binding</keyword>
<evidence type="ECO:0000256" key="10">
    <source>
        <dbReference type="ARBA" id="ARBA00022840"/>
    </source>
</evidence>
<name>J9H034_9ZZZZ</name>
<keyword evidence="4" id="KW-0677">Repeat</keyword>
<dbReference type="GO" id="GO:0006289">
    <property type="term" value="P:nucleotide-excision repair"/>
    <property type="evidence" value="ECO:0007669"/>
    <property type="project" value="InterPro"/>
</dbReference>
<dbReference type="GO" id="GO:0003677">
    <property type="term" value="F:DNA binding"/>
    <property type="evidence" value="ECO:0007669"/>
    <property type="project" value="UniProtKB-KW"/>
</dbReference>
<evidence type="ECO:0000256" key="11">
    <source>
        <dbReference type="ARBA" id="ARBA00022881"/>
    </source>
</evidence>
<evidence type="ECO:0000313" key="15">
    <source>
        <dbReference type="EMBL" id="EJX08963.1"/>
    </source>
</evidence>
<dbReference type="InterPro" id="IPR004602">
    <property type="entry name" value="UvrA"/>
</dbReference>
<dbReference type="PROSITE" id="PS50893">
    <property type="entry name" value="ABC_TRANSPORTER_2"/>
    <property type="match status" value="1"/>
</dbReference>
<evidence type="ECO:0000256" key="13">
    <source>
        <dbReference type="ARBA" id="ARBA00023204"/>
    </source>
</evidence>
<comment type="caution">
    <text evidence="15">The sequence shown here is derived from an EMBL/GenBank/DDBJ whole genome shotgun (WGS) entry which is preliminary data.</text>
</comment>
<keyword evidence="10" id="KW-0067">ATP-binding</keyword>
<keyword evidence="12" id="KW-0238">DNA-binding</keyword>
<dbReference type="InterPro" id="IPR013815">
    <property type="entry name" value="ATP_grasp_subdomain_1"/>
</dbReference>
<reference evidence="15" key="1">
    <citation type="journal article" date="2012" name="PLoS ONE">
        <title>Gene sets for utilization of primary and secondary nutrition supplies in the distal gut of endangered iberian lynx.</title>
        <authorList>
            <person name="Alcaide M."/>
            <person name="Messina E."/>
            <person name="Richter M."/>
            <person name="Bargiela R."/>
            <person name="Peplies J."/>
            <person name="Huws S.A."/>
            <person name="Newbold C.J."/>
            <person name="Golyshin P.N."/>
            <person name="Simon M.A."/>
            <person name="Lopez G."/>
            <person name="Yakimov M.M."/>
            <person name="Ferrer M."/>
        </authorList>
    </citation>
    <scope>NUCLEOTIDE SEQUENCE</scope>
</reference>
<dbReference type="InterPro" id="IPR003439">
    <property type="entry name" value="ABC_transporter-like_ATP-bd"/>
</dbReference>
<sequence length="967" mass="107940">MKAADSTAAVATTTAMQENSSEEKIEIFGARVHNLKNVDVSLPRHSLSVITGLSGSGKSSLAFDTLYAEGQRRYIETFSAYARYFMDNLERPDVDKITGLSPVISIEQKTTNKNPRSTVGTVTEIYDFLRLLFARAGEAYSYVTGEKMVKYTEEKILQLILSRHEEHKVYLLSPLVRHRKGHYKELFETIRKKGFLTVRVDGEIKEAIKGMKLDRYKNHDIEVVVDKLIVRAKDKERLRKSVAASMDQGNGLMMILDATDESVRYYSKQLMCPTSGISYREPAPHNFSFNSMSGACPKCKGLGYVNVMDYDKVVPNPALSIRDGALAPLGKYRNALIFWEIESVLTHYDCDLNTPVAELPEEAMDEILNGSADRLRIPAAIAHTTDDYYVEFGGLVKYIQQMADSETTAAAQRWAEQFSRTDTCPECHGNRLNKEALSYRFNGKNIAELANMDIDELYQWLEGVETVLDNKSRTIATEILKELRTRLKFLLDVGLNYLSLNRSTVTLSGGESQRIRLATQIGSQLVNVLYILDEPSIGLHQRDNVRLIHSLQQLRDTGNTVVVVEHDKDMMLASDYIVDMGPRAGRLGGEVVFQGTPQEMLQRDTLTANYLNGKFAIKVPATRRKGNGQLLKIIGAKGNNLKNVDVSFPLGTFICVTGVSGSGKSTLINDTLLPILSQHFYRSLQEPLEYEKIEGLEYIDKVVAVDQSPIGRTPRSNPATYTGVFADIRSLFVNLPEAKIRGYKPGRFSFNVKGGRCETCKGNGYKTIEMNFLPDVYVPCETCKGKRYNHETLEVRFKGKSIADVLDMTINQAVEFFENVPSICHKIKTIQDVGLGYIKLGQPSTTLSGGESQRIKLSTELSKKDTGQTVYILDEPTTGLHFEDIRILLGVLNQLVEKGNTVIVIEHNLDVIKVADYMIDMGPEGGRGGGQLLAAGTPEEVVAQGKGYTVQFLKDELPLKRKPKKKV</sequence>
<dbReference type="Pfam" id="PF17755">
    <property type="entry name" value="UvrA_DNA-bind"/>
    <property type="match status" value="1"/>
</dbReference>
<dbReference type="Gene3D" id="3.30.1490.20">
    <property type="entry name" value="ATP-grasp fold, A domain"/>
    <property type="match status" value="1"/>
</dbReference>
<evidence type="ECO:0000256" key="1">
    <source>
        <dbReference type="ARBA" id="ARBA00004496"/>
    </source>
</evidence>
<organism evidence="15">
    <name type="scientific">gut metagenome</name>
    <dbReference type="NCBI Taxonomy" id="749906"/>
    <lineage>
        <taxon>unclassified sequences</taxon>
        <taxon>metagenomes</taxon>
        <taxon>organismal metagenomes</taxon>
    </lineage>
</organism>
<dbReference type="EMBL" id="AMCI01000496">
    <property type="protein sequence ID" value="EJX08963.1"/>
    <property type="molecule type" value="Genomic_DNA"/>
</dbReference>
<dbReference type="Gene3D" id="1.10.8.280">
    <property type="entry name" value="ABC transporter ATPase domain-like"/>
    <property type="match status" value="1"/>
</dbReference>
<dbReference type="PROSITE" id="PS00211">
    <property type="entry name" value="ABC_TRANSPORTER_1"/>
    <property type="match status" value="2"/>
</dbReference>
<dbReference type="FunFam" id="1.20.1580.10:FF:000002">
    <property type="entry name" value="UvrABC system protein A"/>
    <property type="match status" value="1"/>
</dbReference>
<dbReference type="PANTHER" id="PTHR43152">
    <property type="entry name" value="UVRABC SYSTEM PROTEIN A"/>
    <property type="match status" value="1"/>
</dbReference>
<dbReference type="GO" id="GO:0008270">
    <property type="term" value="F:zinc ion binding"/>
    <property type="evidence" value="ECO:0007669"/>
    <property type="project" value="UniProtKB-KW"/>
</dbReference>
<keyword evidence="9" id="KW-0862">Zinc</keyword>
<keyword evidence="2" id="KW-0963">Cytoplasm</keyword>
<evidence type="ECO:0000256" key="4">
    <source>
        <dbReference type="ARBA" id="ARBA00022737"/>
    </source>
</evidence>
<proteinExistence type="predicted"/>
<dbReference type="InterPro" id="IPR017871">
    <property type="entry name" value="ABC_transporter-like_CS"/>
</dbReference>
<keyword evidence="3" id="KW-0479">Metal-binding</keyword>
<evidence type="ECO:0000256" key="5">
    <source>
        <dbReference type="ARBA" id="ARBA00022741"/>
    </source>
</evidence>
<dbReference type="GO" id="GO:0016887">
    <property type="term" value="F:ATP hydrolysis activity"/>
    <property type="evidence" value="ECO:0007669"/>
    <property type="project" value="InterPro"/>
</dbReference>
<evidence type="ECO:0000256" key="7">
    <source>
        <dbReference type="ARBA" id="ARBA00022769"/>
    </source>
</evidence>
<dbReference type="PANTHER" id="PTHR43152:SF3">
    <property type="entry name" value="UVRABC SYSTEM PROTEIN A"/>
    <property type="match status" value="1"/>
</dbReference>
<dbReference type="Gene3D" id="1.20.1580.10">
    <property type="entry name" value="ABC transporter ATPase like domain"/>
    <property type="match status" value="2"/>
</dbReference>
<evidence type="ECO:0000256" key="2">
    <source>
        <dbReference type="ARBA" id="ARBA00022490"/>
    </source>
</evidence>
<evidence type="ECO:0000256" key="6">
    <source>
        <dbReference type="ARBA" id="ARBA00022763"/>
    </source>
</evidence>
<keyword evidence="7" id="KW-0228">DNA excision</keyword>